<comment type="caution">
    <text evidence="1">The sequence shown here is derived from an EMBL/GenBank/DDBJ whole genome shotgun (WGS) entry which is preliminary data.</text>
</comment>
<sequence>PAPSAPRVRGPQVNICSMSSAFPLLHPTQELEPPGFPARFKSYNGVMPAWGDQLSNTQIAAILDYIGAAWGNKEAEPAGYKPYDAAAAASARKQTMTSAAVGQLRAKLFAGHTQKH</sequence>
<dbReference type="Gene3D" id="1.10.760.10">
    <property type="entry name" value="Cytochrome c-like domain"/>
    <property type="match status" value="1"/>
</dbReference>
<protein>
    <submittedName>
        <fullName evidence="1">Cytochrome c</fullName>
    </submittedName>
</protein>
<evidence type="ECO:0000313" key="1">
    <source>
        <dbReference type="EMBL" id="MCF3948786.1"/>
    </source>
</evidence>
<gene>
    <name evidence="1" type="ORF">L2A60_19225</name>
</gene>
<dbReference type="Proteomes" id="UP001521209">
    <property type="component" value="Unassembled WGS sequence"/>
</dbReference>
<reference evidence="1 2" key="1">
    <citation type="submission" date="2022-01" db="EMBL/GenBank/DDBJ databases">
        <authorList>
            <person name="Won M."/>
            <person name="Kim S.-J."/>
            <person name="Kwon S.-W."/>
        </authorList>
    </citation>
    <scope>NUCLEOTIDE SEQUENCE [LARGE SCALE GENOMIC DNA]</scope>
    <source>
        <strain evidence="1 2">KCTC 23505</strain>
    </source>
</reference>
<proteinExistence type="predicted"/>
<organism evidence="1 2">
    <name type="scientific">Acidiphilium iwatense</name>
    <dbReference type="NCBI Taxonomy" id="768198"/>
    <lineage>
        <taxon>Bacteria</taxon>
        <taxon>Pseudomonadati</taxon>
        <taxon>Pseudomonadota</taxon>
        <taxon>Alphaproteobacteria</taxon>
        <taxon>Acetobacterales</taxon>
        <taxon>Acidocellaceae</taxon>
        <taxon>Acidiphilium</taxon>
    </lineage>
</organism>
<dbReference type="EMBL" id="JAKGBZ010000081">
    <property type="protein sequence ID" value="MCF3948786.1"/>
    <property type="molecule type" value="Genomic_DNA"/>
</dbReference>
<dbReference type="InterPro" id="IPR036909">
    <property type="entry name" value="Cyt_c-like_dom_sf"/>
</dbReference>
<keyword evidence="2" id="KW-1185">Reference proteome</keyword>
<name>A0ABS9E198_9PROT</name>
<dbReference type="SUPFAM" id="SSF46626">
    <property type="entry name" value="Cytochrome c"/>
    <property type="match status" value="1"/>
</dbReference>
<accession>A0ABS9E198</accession>
<feature type="non-terminal residue" evidence="1">
    <location>
        <position position="1"/>
    </location>
</feature>
<evidence type="ECO:0000313" key="2">
    <source>
        <dbReference type="Proteomes" id="UP001521209"/>
    </source>
</evidence>
<dbReference type="RefSeq" id="WP_235706096.1">
    <property type="nucleotide sequence ID" value="NZ_JAKGBZ010000081.1"/>
</dbReference>